<dbReference type="GO" id="GO:0008270">
    <property type="term" value="F:zinc ion binding"/>
    <property type="evidence" value="ECO:0007669"/>
    <property type="project" value="UniProtKB-KW"/>
</dbReference>
<dbReference type="PANTHER" id="PTHR47660:SF2">
    <property type="entry name" value="TRANSCRIPTION FACTOR WITH C2H2 AND ZN(2)-CYS(6) DNA BINDING DOMAIN (EUROFUNG)"/>
    <property type="match status" value="1"/>
</dbReference>
<dbReference type="InterPro" id="IPR036864">
    <property type="entry name" value="Zn2-C6_fun-type_DNA-bd_sf"/>
</dbReference>
<dbReference type="FunFam" id="3.30.160.60:FF:000145">
    <property type="entry name" value="Zinc finger protein 574"/>
    <property type="match status" value="1"/>
</dbReference>
<dbReference type="SMART" id="SM00355">
    <property type="entry name" value="ZnF_C2H2"/>
    <property type="match status" value="2"/>
</dbReference>
<dbReference type="SUPFAM" id="SSF57701">
    <property type="entry name" value="Zn2/Cys6 DNA-binding domain"/>
    <property type="match status" value="1"/>
</dbReference>
<keyword evidence="4 9" id="KW-0863">Zinc-finger</keyword>
<evidence type="ECO:0000256" key="2">
    <source>
        <dbReference type="ARBA" id="ARBA00022723"/>
    </source>
</evidence>
<keyword evidence="7" id="KW-0804">Transcription</keyword>
<evidence type="ECO:0000256" key="8">
    <source>
        <dbReference type="ARBA" id="ARBA00023242"/>
    </source>
</evidence>
<dbReference type="SUPFAM" id="SSF57667">
    <property type="entry name" value="beta-beta-alpha zinc fingers"/>
    <property type="match status" value="1"/>
</dbReference>
<dbReference type="PROSITE" id="PS00028">
    <property type="entry name" value="ZINC_FINGER_C2H2_1"/>
    <property type="match status" value="1"/>
</dbReference>
<evidence type="ECO:0000256" key="9">
    <source>
        <dbReference type="PROSITE-ProRule" id="PRU00042"/>
    </source>
</evidence>
<keyword evidence="2" id="KW-0479">Metal-binding</keyword>
<evidence type="ECO:0000256" key="10">
    <source>
        <dbReference type="SAM" id="MobiDB-lite"/>
    </source>
</evidence>
<evidence type="ECO:0000256" key="5">
    <source>
        <dbReference type="ARBA" id="ARBA00022833"/>
    </source>
</evidence>
<dbReference type="PROSITE" id="PS50048">
    <property type="entry name" value="ZN2_CY6_FUNGAL_2"/>
    <property type="match status" value="1"/>
</dbReference>
<protein>
    <submittedName>
        <fullName evidence="13">Uncharacterized protein</fullName>
    </submittedName>
</protein>
<dbReference type="SMART" id="SM00066">
    <property type="entry name" value="GAL4"/>
    <property type="match status" value="1"/>
</dbReference>
<dbReference type="AlphaFoldDB" id="A0A9P5H785"/>
<reference evidence="13" key="1">
    <citation type="submission" date="2020-03" db="EMBL/GenBank/DDBJ databases">
        <title>Draft Genome Sequence of Cylindrodendrum hubeiense.</title>
        <authorList>
            <person name="Buettner E."/>
            <person name="Kellner H."/>
        </authorList>
    </citation>
    <scope>NUCLEOTIDE SEQUENCE</scope>
    <source>
        <strain evidence="13">IHI 201604</strain>
    </source>
</reference>
<evidence type="ECO:0000256" key="7">
    <source>
        <dbReference type="ARBA" id="ARBA00023163"/>
    </source>
</evidence>
<evidence type="ECO:0000256" key="6">
    <source>
        <dbReference type="ARBA" id="ARBA00023015"/>
    </source>
</evidence>
<feature type="domain" description="C2H2-type" evidence="12">
    <location>
        <begin position="42"/>
        <end position="69"/>
    </location>
</feature>
<dbReference type="GO" id="GO:0005634">
    <property type="term" value="C:nucleus"/>
    <property type="evidence" value="ECO:0007669"/>
    <property type="project" value="UniProtKB-SubCell"/>
</dbReference>
<keyword evidence="3" id="KW-0677">Repeat</keyword>
<evidence type="ECO:0000259" key="12">
    <source>
        <dbReference type="PROSITE" id="PS50157"/>
    </source>
</evidence>
<feature type="domain" description="Zn(2)-C6 fungal-type" evidence="11">
    <location>
        <begin position="83"/>
        <end position="112"/>
    </location>
</feature>
<evidence type="ECO:0000256" key="3">
    <source>
        <dbReference type="ARBA" id="ARBA00022737"/>
    </source>
</evidence>
<comment type="subcellular location">
    <subcellularLocation>
        <location evidence="1">Nucleus</location>
    </subcellularLocation>
</comment>
<dbReference type="Gene3D" id="3.30.160.60">
    <property type="entry name" value="Classic Zinc Finger"/>
    <property type="match status" value="1"/>
</dbReference>
<dbReference type="CDD" id="cd00067">
    <property type="entry name" value="GAL4"/>
    <property type="match status" value="1"/>
</dbReference>
<name>A0A9P5H785_9HYPO</name>
<dbReference type="InterPro" id="IPR013087">
    <property type="entry name" value="Znf_C2H2_type"/>
</dbReference>
<evidence type="ECO:0000313" key="14">
    <source>
        <dbReference type="Proteomes" id="UP000722485"/>
    </source>
</evidence>
<evidence type="ECO:0000259" key="11">
    <source>
        <dbReference type="PROSITE" id="PS50048"/>
    </source>
</evidence>
<dbReference type="Pfam" id="PF00172">
    <property type="entry name" value="Zn_clus"/>
    <property type="match status" value="1"/>
</dbReference>
<keyword evidence="8" id="KW-0539">Nucleus</keyword>
<gene>
    <name evidence="13" type="ORF">G7Z17_g10401</name>
</gene>
<dbReference type="Proteomes" id="UP000722485">
    <property type="component" value="Unassembled WGS sequence"/>
</dbReference>
<keyword evidence="6" id="KW-0805">Transcription regulation</keyword>
<feature type="domain" description="C2H2-type" evidence="12">
    <location>
        <begin position="14"/>
        <end position="41"/>
    </location>
</feature>
<keyword evidence="14" id="KW-1185">Reference proteome</keyword>
<evidence type="ECO:0000256" key="4">
    <source>
        <dbReference type="ARBA" id="ARBA00022771"/>
    </source>
</evidence>
<dbReference type="PROSITE" id="PS50157">
    <property type="entry name" value="ZINC_FINGER_C2H2_2"/>
    <property type="match status" value="2"/>
</dbReference>
<dbReference type="PANTHER" id="PTHR47660">
    <property type="entry name" value="TRANSCRIPTION FACTOR WITH C2H2 AND ZN(2)-CYS(6) DNA BINDING DOMAIN (EUROFUNG)-RELATED-RELATED"/>
    <property type="match status" value="1"/>
</dbReference>
<organism evidence="13 14">
    <name type="scientific">Cylindrodendrum hubeiense</name>
    <dbReference type="NCBI Taxonomy" id="595255"/>
    <lineage>
        <taxon>Eukaryota</taxon>
        <taxon>Fungi</taxon>
        <taxon>Dikarya</taxon>
        <taxon>Ascomycota</taxon>
        <taxon>Pezizomycotina</taxon>
        <taxon>Sordariomycetes</taxon>
        <taxon>Hypocreomycetidae</taxon>
        <taxon>Hypocreales</taxon>
        <taxon>Nectriaceae</taxon>
        <taxon>Cylindrodendrum</taxon>
    </lineage>
</organism>
<feature type="compositionally biased region" description="Low complexity" evidence="10">
    <location>
        <begin position="135"/>
        <end position="149"/>
    </location>
</feature>
<keyword evidence="5" id="KW-0862">Zinc</keyword>
<comment type="caution">
    <text evidence="13">The sequence shown here is derived from an EMBL/GenBank/DDBJ whole genome shotgun (WGS) entry which is preliminary data.</text>
</comment>
<dbReference type="EMBL" id="JAANBB010000336">
    <property type="protein sequence ID" value="KAF7543865.1"/>
    <property type="molecule type" value="Genomic_DNA"/>
</dbReference>
<evidence type="ECO:0000313" key="13">
    <source>
        <dbReference type="EMBL" id="KAF7543865.1"/>
    </source>
</evidence>
<dbReference type="Pfam" id="PF00096">
    <property type="entry name" value="zf-C2H2"/>
    <property type="match status" value="1"/>
</dbReference>
<dbReference type="InterPro" id="IPR036236">
    <property type="entry name" value="Znf_C2H2_sf"/>
</dbReference>
<sequence length="283" mass="31029">MSDVELDAKPAYSYSCPICHKRYKRSGHLSRHIATHSTARPFPCPWCSSSYQRADVLRRHALTCLGREPLTGKAATASRRRRACDSCVRHKKACTDGLPCSNCRRNSLDCVSSHLTEPVRTMPGQAGNSLDLDDSSGSSQTIALPDADPMMPPVVPPPVLPLTLGDTLPFAYLGSSLSASDIFGCDHVNNANWINFLNLAAETLPSDLPEPNDYSFHFLDNFISRIGLVEFELPVTDPDLASTSPTALYTPSLQDNLVLKTYEILLRVKDVVTKKPRNSSVTL</sequence>
<dbReference type="OrthoDB" id="654211at2759"/>
<dbReference type="InterPro" id="IPR001138">
    <property type="entry name" value="Zn2Cys6_DnaBD"/>
</dbReference>
<proteinExistence type="predicted"/>
<evidence type="ECO:0000256" key="1">
    <source>
        <dbReference type="ARBA" id="ARBA00004123"/>
    </source>
</evidence>
<dbReference type="Gene3D" id="4.10.240.10">
    <property type="entry name" value="Zn(2)-C6 fungal-type DNA-binding domain"/>
    <property type="match status" value="1"/>
</dbReference>
<dbReference type="GO" id="GO:0000981">
    <property type="term" value="F:DNA-binding transcription factor activity, RNA polymerase II-specific"/>
    <property type="evidence" value="ECO:0007669"/>
    <property type="project" value="InterPro"/>
</dbReference>
<feature type="region of interest" description="Disordered" evidence="10">
    <location>
        <begin position="121"/>
        <end position="150"/>
    </location>
</feature>
<accession>A0A9P5H785</accession>